<dbReference type="RefSeq" id="WP_261616205.1">
    <property type="nucleotide sequence ID" value="NZ_JALIDZ010000005.1"/>
</dbReference>
<accession>A0AAW5R0F2</accession>
<dbReference type="EMBL" id="JALIDZ010000005">
    <property type="protein sequence ID" value="MCT8972629.1"/>
    <property type="molecule type" value="Genomic_DNA"/>
</dbReference>
<keyword evidence="1" id="KW-0812">Transmembrane</keyword>
<evidence type="ECO:0000256" key="1">
    <source>
        <dbReference type="SAM" id="Phobius"/>
    </source>
</evidence>
<feature type="transmembrane region" description="Helical" evidence="1">
    <location>
        <begin position="25"/>
        <end position="50"/>
    </location>
</feature>
<keyword evidence="1" id="KW-0472">Membrane</keyword>
<keyword evidence="3" id="KW-1185">Reference proteome</keyword>
<evidence type="ECO:0000313" key="2">
    <source>
        <dbReference type="EMBL" id="MCT8972629.1"/>
    </source>
</evidence>
<gene>
    <name evidence="2" type="ORF">MUB46_12245</name>
</gene>
<dbReference type="AlphaFoldDB" id="A0AAW5R0F2"/>
<name>A0AAW5R0F2_9HYPH</name>
<sequence length="65" mass="7206">MEESGLDPASSPDRQEALREDASTLYFAASINRVWVLGLIFVGAAIRIAIELVRAWQWLETFAPG</sequence>
<evidence type="ECO:0000313" key="3">
    <source>
        <dbReference type="Proteomes" id="UP001320898"/>
    </source>
</evidence>
<proteinExistence type="predicted"/>
<keyword evidence="1" id="KW-1133">Transmembrane helix</keyword>
<protein>
    <submittedName>
        <fullName evidence="2">Uncharacterized protein</fullName>
    </submittedName>
</protein>
<dbReference type="Proteomes" id="UP001320898">
    <property type="component" value="Unassembled WGS sequence"/>
</dbReference>
<organism evidence="2 3">
    <name type="scientific">Microbaculum marinisediminis</name>
    <dbReference type="NCBI Taxonomy" id="2931392"/>
    <lineage>
        <taxon>Bacteria</taxon>
        <taxon>Pseudomonadati</taxon>
        <taxon>Pseudomonadota</taxon>
        <taxon>Alphaproteobacteria</taxon>
        <taxon>Hyphomicrobiales</taxon>
        <taxon>Tepidamorphaceae</taxon>
        <taxon>Microbaculum</taxon>
    </lineage>
</organism>
<reference evidence="2 3" key="1">
    <citation type="submission" date="2022-04" db="EMBL/GenBank/DDBJ databases">
        <authorList>
            <person name="Ye Y.-Q."/>
            <person name="Du Z.-J."/>
        </authorList>
    </citation>
    <scope>NUCLEOTIDE SEQUENCE [LARGE SCALE GENOMIC DNA]</scope>
    <source>
        <strain evidence="2 3">A6E488</strain>
    </source>
</reference>
<comment type="caution">
    <text evidence="2">The sequence shown here is derived from an EMBL/GenBank/DDBJ whole genome shotgun (WGS) entry which is preliminary data.</text>
</comment>